<accession>A0ACC2EH98</accession>
<dbReference type="EMBL" id="CM055093">
    <property type="protein sequence ID" value="KAJ7565682.1"/>
    <property type="molecule type" value="Genomic_DNA"/>
</dbReference>
<evidence type="ECO:0000313" key="2">
    <source>
        <dbReference type="Proteomes" id="UP001162992"/>
    </source>
</evidence>
<organism evidence="1 2">
    <name type="scientific">Diphasiastrum complanatum</name>
    <name type="common">Issler's clubmoss</name>
    <name type="synonym">Lycopodium complanatum</name>
    <dbReference type="NCBI Taxonomy" id="34168"/>
    <lineage>
        <taxon>Eukaryota</taxon>
        <taxon>Viridiplantae</taxon>
        <taxon>Streptophyta</taxon>
        <taxon>Embryophyta</taxon>
        <taxon>Tracheophyta</taxon>
        <taxon>Lycopodiopsida</taxon>
        <taxon>Lycopodiales</taxon>
        <taxon>Lycopodiaceae</taxon>
        <taxon>Lycopodioideae</taxon>
        <taxon>Diphasiastrum</taxon>
    </lineage>
</organism>
<protein>
    <submittedName>
        <fullName evidence="1">Uncharacterized protein</fullName>
    </submittedName>
</protein>
<evidence type="ECO:0000313" key="1">
    <source>
        <dbReference type="EMBL" id="KAJ7565682.1"/>
    </source>
</evidence>
<gene>
    <name evidence="1" type="ORF">O6H91_02G071000</name>
</gene>
<keyword evidence="2" id="KW-1185">Reference proteome</keyword>
<sequence length="145" mass="17009">MSNDLNMVLLIHYVFLNAIEHDRPTMSLNTSSSHDLLHLRSTNSNIGIKPFVDCHNVSSYFLFLGTWSNHLPHVEVSHEDDIVRNFFMDCAKWKFKDGKVITLISMNLKDSQILHINSSKISKQAFNVFYYMYRRLFPTNYCHVH</sequence>
<name>A0ACC2EH98_DIPCM</name>
<proteinExistence type="predicted"/>
<comment type="caution">
    <text evidence="1">The sequence shown here is derived from an EMBL/GenBank/DDBJ whole genome shotgun (WGS) entry which is preliminary data.</text>
</comment>
<dbReference type="Proteomes" id="UP001162992">
    <property type="component" value="Chromosome 2"/>
</dbReference>
<reference evidence="2" key="1">
    <citation type="journal article" date="2024" name="Proc. Natl. Acad. Sci. U.S.A.">
        <title>Extraordinary preservation of gene collinearity over three hundred million years revealed in homosporous lycophytes.</title>
        <authorList>
            <person name="Li C."/>
            <person name="Wickell D."/>
            <person name="Kuo L.Y."/>
            <person name="Chen X."/>
            <person name="Nie B."/>
            <person name="Liao X."/>
            <person name="Peng D."/>
            <person name="Ji J."/>
            <person name="Jenkins J."/>
            <person name="Williams M."/>
            <person name="Shu S."/>
            <person name="Plott C."/>
            <person name="Barry K."/>
            <person name="Rajasekar S."/>
            <person name="Grimwood J."/>
            <person name="Han X."/>
            <person name="Sun S."/>
            <person name="Hou Z."/>
            <person name="He W."/>
            <person name="Dai G."/>
            <person name="Sun C."/>
            <person name="Schmutz J."/>
            <person name="Leebens-Mack J.H."/>
            <person name="Li F.W."/>
            <person name="Wang L."/>
        </authorList>
    </citation>
    <scope>NUCLEOTIDE SEQUENCE [LARGE SCALE GENOMIC DNA]</scope>
    <source>
        <strain evidence="2">cv. PW_Plant_1</strain>
    </source>
</reference>